<evidence type="ECO:0000256" key="5">
    <source>
        <dbReference type="PROSITE-ProRule" id="PRU00175"/>
    </source>
</evidence>
<evidence type="ECO:0000256" key="6">
    <source>
        <dbReference type="SAM" id="MobiDB-lite"/>
    </source>
</evidence>
<keyword evidence="2" id="KW-0479">Metal-binding</keyword>
<dbReference type="GO" id="GO:0043027">
    <property type="term" value="F:cysteine-type endopeptidase inhibitor activity involved in apoptotic process"/>
    <property type="evidence" value="ECO:0007669"/>
    <property type="project" value="TreeGrafter"/>
</dbReference>
<evidence type="ECO:0000256" key="3">
    <source>
        <dbReference type="ARBA" id="ARBA00022771"/>
    </source>
</evidence>
<dbReference type="GO" id="GO:0061630">
    <property type="term" value="F:ubiquitin protein ligase activity"/>
    <property type="evidence" value="ECO:0007669"/>
    <property type="project" value="TreeGrafter"/>
</dbReference>
<dbReference type="Proteomes" id="UP000663882">
    <property type="component" value="Unassembled WGS sequence"/>
</dbReference>
<dbReference type="SMART" id="SM00238">
    <property type="entry name" value="BIR"/>
    <property type="match status" value="3"/>
</dbReference>
<sequence>MITFDSPTVFKWKKFDIVKLFVAINDKENDYREKREHTYSQVLETCRDLLKRPGIHSVISMKAAGFTYTNVGDTVRCDQCKLEVSNWTATMSPFGIHAERCPNCSFVRAMQPSKDSVLFPSTFPQLMESSNEKEKSSIWQKTEENPRERNTFGTLKEVDILKQVRYRTFSHWPHGHAPSQVQMIEAGFFSCNIGDRVICLYCNLICQQWTSNIDNPYEVHKILSPKCPFVKAMLLHRDESSILIINESSLRNNSQTVNSHLFHLNEIVHTIACHADYIEIPKRHASFLSWPKENVPSVDDLVRAGFFYTGKKTIVTCFYCNGSLQNWGSNDNPTIEHARWFPQCKYAKQLCGDKLYRKIQQSKYIQQERSRETNLVNNSNSNNQKVEKQDDSTLSRLVAARLDLSISQRLIDENFKLSIIKRCWEDQFRFKRDDFLTDCDLLIACLILQKQIEHISGNKDNIIVPSIQMKKIRQREYQEVQPALSSLSSDPSNNPTINITSSTQSTTNESNSIIAVETNKTEMTKSENTRSMNTLFELMQTTNCSLKNPCALCMSEERQLACIPCGHMATCVPCGHSLRLCPICRQPIDAFIRIYS</sequence>
<comment type="caution">
    <text evidence="8">The sequence shown here is derived from an EMBL/GenBank/DDBJ whole genome shotgun (WGS) entry which is preliminary data.</text>
</comment>
<comment type="similarity">
    <text evidence="1">Belongs to the IAP family.</text>
</comment>
<feature type="region of interest" description="Disordered" evidence="6">
    <location>
        <begin position="370"/>
        <end position="389"/>
    </location>
</feature>
<evidence type="ECO:0000256" key="1">
    <source>
        <dbReference type="ARBA" id="ARBA00006672"/>
    </source>
</evidence>
<dbReference type="Gene3D" id="3.30.40.10">
    <property type="entry name" value="Zinc/RING finger domain, C3HC4 (zinc finger)"/>
    <property type="match status" value="1"/>
</dbReference>
<proteinExistence type="inferred from homology"/>
<evidence type="ECO:0000256" key="4">
    <source>
        <dbReference type="ARBA" id="ARBA00022833"/>
    </source>
</evidence>
<dbReference type="PANTHER" id="PTHR10044">
    <property type="entry name" value="INHIBITOR OF APOPTOSIS"/>
    <property type="match status" value="1"/>
</dbReference>
<organism evidence="8 9">
    <name type="scientific">Rotaria sordida</name>
    <dbReference type="NCBI Taxonomy" id="392033"/>
    <lineage>
        <taxon>Eukaryota</taxon>
        <taxon>Metazoa</taxon>
        <taxon>Spiralia</taxon>
        <taxon>Gnathifera</taxon>
        <taxon>Rotifera</taxon>
        <taxon>Eurotatoria</taxon>
        <taxon>Bdelloidea</taxon>
        <taxon>Philodinida</taxon>
        <taxon>Philodinidae</taxon>
        <taxon>Rotaria</taxon>
    </lineage>
</organism>
<dbReference type="GO" id="GO:0051726">
    <property type="term" value="P:regulation of cell cycle"/>
    <property type="evidence" value="ECO:0007669"/>
    <property type="project" value="TreeGrafter"/>
</dbReference>
<dbReference type="Gene3D" id="1.10.1170.10">
    <property type="entry name" value="Inhibitor Of Apoptosis Protein (2mihbC-IAP-1), Chain A"/>
    <property type="match status" value="3"/>
</dbReference>
<dbReference type="InterPro" id="IPR050784">
    <property type="entry name" value="IAP"/>
</dbReference>
<evidence type="ECO:0000259" key="7">
    <source>
        <dbReference type="PROSITE" id="PS50089"/>
    </source>
</evidence>
<name>A0A813QFQ0_9BILA</name>
<keyword evidence="4" id="KW-0862">Zinc</keyword>
<dbReference type="OrthoDB" id="6381071at2759"/>
<evidence type="ECO:0000313" key="8">
    <source>
        <dbReference type="EMBL" id="CAF0766077.1"/>
    </source>
</evidence>
<keyword evidence="3 5" id="KW-0863">Zinc-finger</keyword>
<dbReference type="GO" id="GO:0043066">
    <property type="term" value="P:negative regulation of apoptotic process"/>
    <property type="evidence" value="ECO:0007669"/>
    <property type="project" value="TreeGrafter"/>
</dbReference>
<dbReference type="PANTHER" id="PTHR10044:SF139">
    <property type="entry name" value="DEATH-ASSOCIATED INHIBITOR OF APOPTOSIS 2"/>
    <property type="match status" value="1"/>
</dbReference>
<evidence type="ECO:0000256" key="2">
    <source>
        <dbReference type="ARBA" id="ARBA00022723"/>
    </source>
</evidence>
<evidence type="ECO:0000313" key="9">
    <source>
        <dbReference type="Proteomes" id="UP000663882"/>
    </source>
</evidence>
<dbReference type="InterPro" id="IPR013083">
    <property type="entry name" value="Znf_RING/FYVE/PHD"/>
</dbReference>
<reference evidence="8" key="1">
    <citation type="submission" date="2021-02" db="EMBL/GenBank/DDBJ databases">
        <authorList>
            <person name="Nowell W R."/>
        </authorList>
    </citation>
    <scope>NUCLEOTIDE SEQUENCE</scope>
</reference>
<dbReference type="FunFam" id="1.10.1170.10:FF:000002">
    <property type="entry name" value="Baculoviral IAP repeat containing 7"/>
    <property type="match status" value="1"/>
</dbReference>
<dbReference type="GO" id="GO:0031398">
    <property type="term" value="P:positive regulation of protein ubiquitination"/>
    <property type="evidence" value="ECO:0007669"/>
    <property type="project" value="TreeGrafter"/>
</dbReference>
<dbReference type="Pfam" id="PF13920">
    <property type="entry name" value="zf-C3HC4_3"/>
    <property type="match status" value="1"/>
</dbReference>
<dbReference type="GO" id="GO:0005634">
    <property type="term" value="C:nucleus"/>
    <property type="evidence" value="ECO:0007669"/>
    <property type="project" value="TreeGrafter"/>
</dbReference>
<dbReference type="PROSITE" id="PS50089">
    <property type="entry name" value="ZF_RING_2"/>
    <property type="match status" value="1"/>
</dbReference>
<feature type="region of interest" description="Disordered" evidence="6">
    <location>
        <begin position="485"/>
        <end position="508"/>
    </location>
</feature>
<dbReference type="PROSITE" id="PS50143">
    <property type="entry name" value="BIR_REPEAT_2"/>
    <property type="match status" value="3"/>
</dbReference>
<dbReference type="GO" id="GO:0008270">
    <property type="term" value="F:zinc ion binding"/>
    <property type="evidence" value="ECO:0007669"/>
    <property type="project" value="UniProtKB-KW"/>
</dbReference>
<dbReference type="AlphaFoldDB" id="A0A813QFQ0"/>
<feature type="domain" description="RING-type" evidence="7">
    <location>
        <begin position="550"/>
        <end position="585"/>
    </location>
</feature>
<dbReference type="Pfam" id="PF00653">
    <property type="entry name" value="BIR"/>
    <property type="match status" value="3"/>
</dbReference>
<dbReference type="InterPro" id="IPR001370">
    <property type="entry name" value="BIR_rpt"/>
</dbReference>
<accession>A0A813QFQ0</accession>
<dbReference type="SUPFAM" id="SSF57924">
    <property type="entry name" value="Inhibitor of apoptosis (IAP) repeat"/>
    <property type="match status" value="3"/>
</dbReference>
<dbReference type="GO" id="GO:0005737">
    <property type="term" value="C:cytoplasm"/>
    <property type="evidence" value="ECO:0007669"/>
    <property type="project" value="TreeGrafter"/>
</dbReference>
<dbReference type="EMBL" id="CAJNOO010000043">
    <property type="protein sequence ID" value="CAF0766077.1"/>
    <property type="molecule type" value="Genomic_DNA"/>
</dbReference>
<dbReference type="InterPro" id="IPR001841">
    <property type="entry name" value="Znf_RING"/>
</dbReference>
<protein>
    <recommendedName>
        <fullName evidence="7">RING-type domain-containing protein</fullName>
    </recommendedName>
</protein>
<gene>
    <name evidence="8" type="ORF">RFH988_LOCUS2103</name>
</gene>
<dbReference type="CDD" id="cd00022">
    <property type="entry name" value="BIR"/>
    <property type="match status" value="2"/>
</dbReference>